<accession>G7IWT5</accession>
<keyword evidence="3" id="KW-1185">Reference proteome</keyword>
<sequence length="242" mass="27579">MDFEHSSIKLIVHKEVVDGILQFFISEWIFTNYNANTLILIPKSNNADTVEKYMPISMTNFKFKYFLQLDDINLIFIYFINNPKWSTTRIFFLFKGYQAERPLGSLFLCLAEEALSIGITKLVDDGKVKQITGSKNSQFPSHYFKGNFERGISPTRLQNIINLLGFYIDSLPLNYLGEPIFKGIPKASLLSIAGRVQVPKSVVTRMLAHTLSIYSWLISLLKGMENASSTLFGVETHQKGSW</sequence>
<dbReference type="EMBL" id="CM001219">
    <property type="protein sequence ID" value="AES69498.1"/>
    <property type="molecule type" value="Genomic_DNA"/>
</dbReference>
<evidence type="ECO:0000313" key="3">
    <source>
        <dbReference type="Proteomes" id="UP000002051"/>
    </source>
</evidence>
<gene>
    <name evidence="1" type="ordered locus">MTR_3g030730</name>
</gene>
<protein>
    <submittedName>
        <fullName evidence="1 2">Uncharacterized protein</fullName>
    </submittedName>
</protein>
<dbReference type="AlphaFoldDB" id="G7IWT5"/>
<dbReference type="PaxDb" id="3880-AES69498"/>
<dbReference type="HOGENOM" id="CLU_1148702_0_0_1"/>
<organism evidence="1 3">
    <name type="scientific">Medicago truncatula</name>
    <name type="common">Barrel medic</name>
    <name type="synonym">Medicago tribuloides</name>
    <dbReference type="NCBI Taxonomy" id="3880"/>
    <lineage>
        <taxon>Eukaryota</taxon>
        <taxon>Viridiplantae</taxon>
        <taxon>Streptophyta</taxon>
        <taxon>Embryophyta</taxon>
        <taxon>Tracheophyta</taxon>
        <taxon>Spermatophyta</taxon>
        <taxon>Magnoliopsida</taxon>
        <taxon>eudicotyledons</taxon>
        <taxon>Gunneridae</taxon>
        <taxon>Pentapetalae</taxon>
        <taxon>rosids</taxon>
        <taxon>fabids</taxon>
        <taxon>Fabales</taxon>
        <taxon>Fabaceae</taxon>
        <taxon>Papilionoideae</taxon>
        <taxon>50 kb inversion clade</taxon>
        <taxon>NPAAA clade</taxon>
        <taxon>Hologalegina</taxon>
        <taxon>IRL clade</taxon>
        <taxon>Trifolieae</taxon>
        <taxon>Medicago</taxon>
    </lineage>
</organism>
<dbReference type="EnsemblPlants" id="AES69498">
    <property type="protein sequence ID" value="AES69498"/>
    <property type="gene ID" value="MTR_3g030730"/>
</dbReference>
<evidence type="ECO:0000313" key="2">
    <source>
        <dbReference type="EnsemblPlants" id="AES69498"/>
    </source>
</evidence>
<reference evidence="1 3" key="2">
    <citation type="journal article" date="2014" name="BMC Genomics">
        <title>An improved genome release (version Mt4.0) for the model legume Medicago truncatula.</title>
        <authorList>
            <person name="Tang H."/>
            <person name="Krishnakumar V."/>
            <person name="Bidwell S."/>
            <person name="Rosen B."/>
            <person name="Chan A."/>
            <person name="Zhou S."/>
            <person name="Gentzbittel L."/>
            <person name="Childs K.L."/>
            <person name="Yandell M."/>
            <person name="Gundlach H."/>
            <person name="Mayer K.F."/>
            <person name="Schwartz D.C."/>
            <person name="Town C.D."/>
        </authorList>
    </citation>
    <scope>GENOME REANNOTATION</scope>
    <source>
        <strain evidence="2 3">cv. Jemalong A17</strain>
    </source>
</reference>
<proteinExistence type="predicted"/>
<reference evidence="2" key="3">
    <citation type="submission" date="2015-04" db="UniProtKB">
        <authorList>
            <consortium name="EnsemblPlants"/>
        </authorList>
    </citation>
    <scope>IDENTIFICATION</scope>
    <source>
        <strain evidence="2">cv. Jemalong A17</strain>
    </source>
</reference>
<reference evidence="1 3" key="1">
    <citation type="journal article" date="2011" name="Nature">
        <title>The Medicago genome provides insight into the evolution of rhizobial symbioses.</title>
        <authorList>
            <person name="Young N.D."/>
            <person name="Debelle F."/>
            <person name="Oldroyd G.E."/>
            <person name="Geurts R."/>
            <person name="Cannon S.B."/>
            <person name="Udvardi M.K."/>
            <person name="Benedito V.A."/>
            <person name="Mayer K.F."/>
            <person name="Gouzy J."/>
            <person name="Schoof H."/>
            <person name="Van de Peer Y."/>
            <person name="Proost S."/>
            <person name="Cook D.R."/>
            <person name="Meyers B.C."/>
            <person name="Spannagl M."/>
            <person name="Cheung F."/>
            <person name="De Mita S."/>
            <person name="Krishnakumar V."/>
            <person name="Gundlach H."/>
            <person name="Zhou S."/>
            <person name="Mudge J."/>
            <person name="Bharti A.K."/>
            <person name="Murray J.D."/>
            <person name="Naoumkina M.A."/>
            <person name="Rosen B."/>
            <person name="Silverstein K.A."/>
            <person name="Tang H."/>
            <person name="Rombauts S."/>
            <person name="Zhao P.X."/>
            <person name="Zhou P."/>
            <person name="Barbe V."/>
            <person name="Bardou P."/>
            <person name="Bechner M."/>
            <person name="Bellec A."/>
            <person name="Berger A."/>
            <person name="Berges H."/>
            <person name="Bidwell S."/>
            <person name="Bisseling T."/>
            <person name="Choisne N."/>
            <person name="Couloux A."/>
            <person name="Denny R."/>
            <person name="Deshpande S."/>
            <person name="Dai X."/>
            <person name="Doyle J.J."/>
            <person name="Dudez A.M."/>
            <person name="Farmer A.D."/>
            <person name="Fouteau S."/>
            <person name="Franken C."/>
            <person name="Gibelin C."/>
            <person name="Gish J."/>
            <person name="Goldstein S."/>
            <person name="Gonzalez A.J."/>
            <person name="Green P.J."/>
            <person name="Hallab A."/>
            <person name="Hartog M."/>
            <person name="Hua A."/>
            <person name="Humphray S.J."/>
            <person name="Jeong D.H."/>
            <person name="Jing Y."/>
            <person name="Jocker A."/>
            <person name="Kenton S.M."/>
            <person name="Kim D.J."/>
            <person name="Klee K."/>
            <person name="Lai H."/>
            <person name="Lang C."/>
            <person name="Lin S."/>
            <person name="Macmil S.L."/>
            <person name="Magdelenat G."/>
            <person name="Matthews L."/>
            <person name="McCorrison J."/>
            <person name="Monaghan E.L."/>
            <person name="Mun J.H."/>
            <person name="Najar F.Z."/>
            <person name="Nicholson C."/>
            <person name="Noirot C."/>
            <person name="O'Bleness M."/>
            <person name="Paule C.R."/>
            <person name="Poulain J."/>
            <person name="Prion F."/>
            <person name="Qin B."/>
            <person name="Qu C."/>
            <person name="Retzel E.F."/>
            <person name="Riddle C."/>
            <person name="Sallet E."/>
            <person name="Samain S."/>
            <person name="Samson N."/>
            <person name="Sanders I."/>
            <person name="Saurat O."/>
            <person name="Scarpelli C."/>
            <person name="Schiex T."/>
            <person name="Segurens B."/>
            <person name="Severin A.J."/>
            <person name="Sherrier D.J."/>
            <person name="Shi R."/>
            <person name="Sims S."/>
            <person name="Singer S.R."/>
            <person name="Sinharoy S."/>
            <person name="Sterck L."/>
            <person name="Viollet A."/>
            <person name="Wang B.B."/>
            <person name="Wang K."/>
            <person name="Wang M."/>
            <person name="Wang X."/>
            <person name="Warfsmann J."/>
            <person name="Weissenbach J."/>
            <person name="White D.D."/>
            <person name="White J.D."/>
            <person name="Wiley G.B."/>
            <person name="Wincker P."/>
            <person name="Xing Y."/>
            <person name="Yang L."/>
            <person name="Yao Z."/>
            <person name="Ying F."/>
            <person name="Zhai J."/>
            <person name="Zhou L."/>
            <person name="Zuber A."/>
            <person name="Denarie J."/>
            <person name="Dixon R.A."/>
            <person name="May G.D."/>
            <person name="Schwartz D.C."/>
            <person name="Rogers J."/>
            <person name="Quetier F."/>
            <person name="Town C.D."/>
            <person name="Roe B.A."/>
        </authorList>
    </citation>
    <scope>NUCLEOTIDE SEQUENCE [LARGE SCALE GENOMIC DNA]</scope>
    <source>
        <strain evidence="1">A17</strain>
        <strain evidence="2 3">cv. Jemalong A17</strain>
    </source>
</reference>
<dbReference type="Proteomes" id="UP000002051">
    <property type="component" value="Chromosome 3"/>
</dbReference>
<name>G7IWT5_MEDTR</name>
<evidence type="ECO:0000313" key="1">
    <source>
        <dbReference type="EMBL" id="AES69498.1"/>
    </source>
</evidence>